<dbReference type="EMBL" id="CP159218">
    <property type="protein sequence ID" value="XCG63534.1"/>
    <property type="molecule type" value="Genomic_DNA"/>
</dbReference>
<gene>
    <name evidence="1" type="ORF">ABLG96_20450</name>
</gene>
<dbReference type="InterPro" id="IPR011032">
    <property type="entry name" value="GroES-like_sf"/>
</dbReference>
<dbReference type="SUPFAM" id="SSF50129">
    <property type="entry name" value="GroES-like"/>
    <property type="match status" value="1"/>
</dbReference>
<protein>
    <submittedName>
        <fullName evidence="1">Uncharacterized protein</fullName>
    </submittedName>
</protein>
<accession>A0AAU8DMX8</accession>
<dbReference type="Gene3D" id="3.90.180.10">
    <property type="entry name" value="Medium-chain alcohol dehydrogenases, catalytic domain"/>
    <property type="match status" value="1"/>
</dbReference>
<evidence type="ECO:0000313" key="1">
    <source>
        <dbReference type="EMBL" id="XCG63534.1"/>
    </source>
</evidence>
<proteinExistence type="predicted"/>
<sequence>MTTEIVATDVVLPGIVEPDGLQIRTRRVAPPTRREVLVRVEATGVSFAEQGMRRGRYPGQPPTAPRPA</sequence>
<reference evidence="1" key="1">
    <citation type="submission" date="2024-05" db="EMBL/GenBank/DDBJ databases">
        <authorList>
            <person name="Cai S.Y."/>
            <person name="Jin L.M."/>
            <person name="Li H.R."/>
        </authorList>
    </citation>
    <scope>NUCLEOTIDE SEQUENCE</scope>
    <source>
        <strain evidence="1">A5-74</strain>
    </source>
</reference>
<name>A0AAU8DMX8_9ACTN</name>
<dbReference type="RefSeq" id="WP_353649149.1">
    <property type="nucleotide sequence ID" value="NZ_CP159218.1"/>
</dbReference>
<dbReference type="AlphaFoldDB" id="A0AAU8DMX8"/>
<organism evidence="1">
    <name type="scientific">Nakamurella sp. A5-74</name>
    <dbReference type="NCBI Taxonomy" id="3158264"/>
    <lineage>
        <taxon>Bacteria</taxon>
        <taxon>Bacillati</taxon>
        <taxon>Actinomycetota</taxon>
        <taxon>Actinomycetes</taxon>
        <taxon>Nakamurellales</taxon>
        <taxon>Nakamurellaceae</taxon>
        <taxon>Nakamurella</taxon>
    </lineage>
</organism>